<feature type="non-terminal residue" evidence="1">
    <location>
        <position position="1"/>
    </location>
</feature>
<dbReference type="PANTHER" id="PTHR31649">
    <property type="entry name" value="AGAP009604-PA"/>
    <property type="match status" value="1"/>
</dbReference>
<dbReference type="Proteomes" id="UP000053537">
    <property type="component" value="Unassembled WGS sequence"/>
</dbReference>
<accession>A0A091NUK3</accession>
<evidence type="ECO:0000313" key="2">
    <source>
        <dbReference type="Proteomes" id="UP000053537"/>
    </source>
</evidence>
<name>A0A091NUK3_9PASS</name>
<keyword evidence="2" id="KW-1185">Reference proteome</keyword>
<dbReference type="EMBL" id="KK840547">
    <property type="protein sequence ID" value="KFP83130.1"/>
    <property type="molecule type" value="Genomic_DNA"/>
</dbReference>
<dbReference type="PANTHER" id="PTHR31649:SF1">
    <property type="entry name" value="FARNESOIC ACID O-METHYL TRANSFERASE DOMAIN-CONTAINING PROTEIN"/>
    <property type="match status" value="1"/>
</dbReference>
<sequence>EYVCALAEPHCDAGAYDPSQGPFCFYTHSERELKASNFNLLINVGGFEALAWVNESFGFIPENAVEACPSVDLFIGRSKDGLGKVSKELRALFVLVDGQEVWYKWYQVLVVKKGLGDVTITDVHYNLSAAMEQQE</sequence>
<dbReference type="SMART" id="SM00696">
    <property type="entry name" value="DM9"/>
    <property type="match status" value="1"/>
</dbReference>
<evidence type="ECO:0000313" key="1">
    <source>
        <dbReference type="EMBL" id="KFP83130.1"/>
    </source>
</evidence>
<organism evidence="1 2">
    <name type="scientific">Acanthisitta chloris</name>
    <name type="common">rifleman</name>
    <dbReference type="NCBI Taxonomy" id="57068"/>
    <lineage>
        <taxon>Eukaryota</taxon>
        <taxon>Metazoa</taxon>
        <taxon>Chordata</taxon>
        <taxon>Craniata</taxon>
        <taxon>Vertebrata</taxon>
        <taxon>Euteleostomi</taxon>
        <taxon>Archelosauria</taxon>
        <taxon>Archosauria</taxon>
        <taxon>Dinosauria</taxon>
        <taxon>Saurischia</taxon>
        <taxon>Theropoda</taxon>
        <taxon>Coelurosauria</taxon>
        <taxon>Aves</taxon>
        <taxon>Neognathae</taxon>
        <taxon>Neoaves</taxon>
        <taxon>Telluraves</taxon>
        <taxon>Australaves</taxon>
        <taxon>Passeriformes</taxon>
        <taxon>Acanthisittidae</taxon>
        <taxon>Acanthisitta</taxon>
    </lineage>
</organism>
<dbReference type="Pfam" id="PF11901">
    <property type="entry name" value="DM9"/>
    <property type="match status" value="1"/>
</dbReference>
<protein>
    <submittedName>
        <fullName evidence="1">Natterin-3</fullName>
    </submittedName>
</protein>
<dbReference type="InterPro" id="IPR006616">
    <property type="entry name" value="DM9_repeat"/>
</dbReference>
<feature type="non-terminal residue" evidence="1">
    <location>
        <position position="135"/>
    </location>
</feature>
<proteinExistence type="predicted"/>
<reference evidence="1 2" key="1">
    <citation type="submission" date="2014-04" db="EMBL/GenBank/DDBJ databases">
        <title>Genome evolution of avian class.</title>
        <authorList>
            <person name="Zhang G."/>
            <person name="Li C."/>
        </authorList>
    </citation>
    <scope>NUCLEOTIDE SEQUENCE [LARGE SCALE GENOMIC DNA]</scope>
    <source>
        <strain evidence="1">BGI_N310</strain>
    </source>
</reference>
<dbReference type="AlphaFoldDB" id="A0A091NUK3"/>
<gene>
    <name evidence="1" type="ORF">N310_07768</name>
</gene>